<dbReference type="Gene3D" id="1.10.260.40">
    <property type="entry name" value="lambda repressor-like DNA-binding domains"/>
    <property type="match status" value="1"/>
</dbReference>
<sequence length="760" mass="82032">MVGPQPDALGPLLRGFRHVAGMTLEELAEASGVSDRAIGDMERGHSRGPQARTVQALAAALGLPQEDADALLAAARAGRRRPHRTTPGLCDLPPAIPDFAGRDEEIHWLDTVGGPGAGPHAVIVTGAPGLGKTTLVVQAAHRQANRYGDGCLFLNLRGLDPEPLHPHDALARLLKALGVRERDLPTDPEERQVLHRHLVRDKNVLVILDNAADEAQLRPLLPGEGTCTFWITSRRALTGIEYARRLVPPPLPADAATALLETITADRTGPGTDASEPASLRRVADLCGGLPLALRIAGNRLVSRPAWTATSLADRLAAEDLRLDRLTAGDLRIKSAFTLSYEQLTDEARQLFRRLSLVRGPDFSPALAAALTSFQPGDVERITDELIELGLLNAGSDDRASFHDLVRLYAHQRLNDEESPEEREAALAALDTWLLDTACTAGQWFEPGGSQWVADRPLVDLRDAASAERWLRTESANWFAALRAAAAAGAHRRVVDVAESMHWFSDRWSQWGHWHTVFALSRAAAHALGDPGLEATHTNYLSWAVNNCLGRPADSMALALEAAELARQAQDPVQEAWSLTYAAYGAKDSGQLGSAVDQARRAVALFAGAGDKEGHPQALLGLALNLRAAGRLQEAADTFDIAVARVSAPETAPAPHIADVTAMNALAGKAQVLLDLERWEAANEACDRALELDARVGVPLNRGVPAMRKAQALWALDRRTEALEMIEDAVRCFTEAESERWLDEATGVRKRFLDRGPTTA</sequence>
<reference evidence="2 3" key="1">
    <citation type="submission" date="2024-10" db="EMBL/GenBank/DDBJ databases">
        <title>The Natural Products Discovery Center: Release of the First 8490 Sequenced Strains for Exploring Actinobacteria Biosynthetic Diversity.</title>
        <authorList>
            <person name="Kalkreuter E."/>
            <person name="Kautsar S.A."/>
            <person name="Yang D."/>
            <person name="Bader C.D."/>
            <person name="Teijaro C.N."/>
            <person name="Fluegel L."/>
            <person name="Davis C.M."/>
            <person name="Simpson J.R."/>
            <person name="Lauterbach L."/>
            <person name="Steele A.D."/>
            <person name="Gui C."/>
            <person name="Meng S."/>
            <person name="Li G."/>
            <person name="Viehrig K."/>
            <person name="Ye F."/>
            <person name="Su P."/>
            <person name="Kiefer A.F."/>
            <person name="Nichols A."/>
            <person name="Cepeda A.J."/>
            <person name="Yan W."/>
            <person name="Fan B."/>
            <person name="Jiang Y."/>
            <person name="Adhikari A."/>
            <person name="Zheng C.-J."/>
            <person name="Schuster L."/>
            <person name="Cowan T.M."/>
            <person name="Smanski M.J."/>
            <person name="Chevrette M.G."/>
            <person name="De Carvalho L.P.S."/>
            <person name="Shen B."/>
        </authorList>
    </citation>
    <scope>NUCLEOTIDE SEQUENCE [LARGE SCALE GENOMIC DNA]</scope>
    <source>
        <strain evidence="2 3">NPDC051599</strain>
    </source>
</reference>
<organism evidence="2 3">
    <name type="scientific">Streptomyces cellulosae</name>
    <dbReference type="NCBI Taxonomy" id="1968"/>
    <lineage>
        <taxon>Bacteria</taxon>
        <taxon>Bacillati</taxon>
        <taxon>Actinomycetota</taxon>
        <taxon>Actinomycetes</taxon>
        <taxon>Kitasatosporales</taxon>
        <taxon>Streptomycetaceae</taxon>
        <taxon>Streptomyces</taxon>
    </lineage>
</organism>
<dbReference type="PROSITE" id="PS50943">
    <property type="entry name" value="HTH_CROC1"/>
    <property type="match status" value="1"/>
</dbReference>
<dbReference type="InterPro" id="IPR027417">
    <property type="entry name" value="P-loop_NTPase"/>
</dbReference>
<dbReference type="RefSeq" id="WP_398654251.1">
    <property type="nucleotide sequence ID" value="NZ_JBITDC010000001.1"/>
</dbReference>
<dbReference type="CDD" id="cd00093">
    <property type="entry name" value="HTH_XRE"/>
    <property type="match status" value="1"/>
</dbReference>
<dbReference type="EMBL" id="JBITDC010000001">
    <property type="protein sequence ID" value="MFI5673195.1"/>
    <property type="molecule type" value="Genomic_DNA"/>
</dbReference>
<dbReference type="SUPFAM" id="SSF48452">
    <property type="entry name" value="TPR-like"/>
    <property type="match status" value="1"/>
</dbReference>
<dbReference type="Proteomes" id="UP001612415">
    <property type="component" value="Unassembled WGS sequence"/>
</dbReference>
<comment type="caution">
    <text evidence="2">The sequence shown here is derived from an EMBL/GenBank/DDBJ whole genome shotgun (WGS) entry which is preliminary data.</text>
</comment>
<dbReference type="PANTHER" id="PTHR47691:SF3">
    <property type="entry name" value="HTH-TYPE TRANSCRIPTIONAL REGULATOR RV0890C-RELATED"/>
    <property type="match status" value="1"/>
</dbReference>
<dbReference type="SUPFAM" id="SSF52540">
    <property type="entry name" value="P-loop containing nucleoside triphosphate hydrolases"/>
    <property type="match status" value="1"/>
</dbReference>
<dbReference type="PANTHER" id="PTHR47691">
    <property type="entry name" value="REGULATOR-RELATED"/>
    <property type="match status" value="1"/>
</dbReference>
<dbReference type="InterPro" id="IPR010982">
    <property type="entry name" value="Lambda_DNA-bd_dom_sf"/>
</dbReference>
<proteinExistence type="predicted"/>
<dbReference type="Gene3D" id="1.25.40.10">
    <property type="entry name" value="Tetratricopeptide repeat domain"/>
    <property type="match status" value="2"/>
</dbReference>
<dbReference type="PRINTS" id="PR00364">
    <property type="entry name" value="DISEASERSIST"/>
</dbReference>
<dbReference type="SMART" id="SM00530">
    <property type="entry name" value="HTH_XRE"/>
    <property type="match status" value="1"/>
</dbReference>
<dbReference type="SUPFAM" id="SSF47413">
    <property type="entry name" value="lambda repressor-like DNA-binding domains"/>
    <property type="match status" value="1"/>
</dbReference>
<protein>
    <submittedName>
        <fullName evidence="2">Helix-turn-helix domain-containing protein</fullName>
    </submittedName>
</protein>
<gene>
    <name evidence="2" type="ORF">ACIA8P_00775</name>
</gene>
<dbReference type="InterPro" id="IPR011990">
    <property type="entry name" value="TPR-like_helical_dom_sf"/>
</dbReference>
<accession>A0ABW7XT23</accession>
<dbReference type="InterPro" id="IPR001387">
    <property type="entry name" value="Cro/C1-type_HTH"/>
</dbReference>
<keyword evidence="3" id="KW-1185">Reference proteome</keyword>
<dbReference type="Gene3D" id="3.40.50.300">
    <property type="entry name" value="P-loop containing nucleotide triphosphate hydrolases"/>
    <property type="match status" value="1"/>
</dbReference>
<evidence type="ECO:0000313" key="3">
    <source>
        <dbReference type="Proteomes" id="UP001612415"/>
    </source>
</evidence>
<name>A0ABW7XT23_STRCE</name>
<evidence type="ECO:0000259" key="1">
    <source>
        <dbReference type="PROSITE" id="PS50943"/>
    </source>
</evidence>
<feature type="domain" description="HTH cro/C1-type" evidence="1">
    <location>
        <begin position="13"/>
        <end position="68"/>
    </location>
</feature>
<evidence type="ECO:0000313" key="2">
    <source>
        <dbReference type="EMBL" id="MFI5673195.1"/>
    </source>
</evidence>
<dbReference type="Pfam" id="PF13560">
    <property type="entry name" value="HTH_31"/>
    <property type="match status" value="1"/>
</dbReference>